<feature type="coiled-coil region" evidence="7">
    <location>
        <begin position="266"/>
        <end position="342"/>
    </location>
</feature>
<feature type="transmembrane region" description="Helical" evidence="8">
    <location>
        <begin position="875"/>
        <end position="897"/>
    </location>
</feature>
<dbReference type="InterPro" id="IPR049278">
    <property type="entry name" value="MS_channel_C"/>
</dbReference>
<feature type="domain" description="Mechanosensitive ion channel transmembrane helices 2/3" evidence="13">
    <location>
        <begin position="922"/>
        <end position="962"/>
    </location>
</feature>
<comment type="caution">
    <text evidence="14">The sequence shown here is derived from an EMBL/GenBank/DDBJ whole genome shotgun (WGS) entry which is preliminary data.</text>
</comment>
<reference evidence="14" key="1">
    <citation type="submission" date="2023-01" db="EMBL/GenBank/DDBJ databases">
        <title>Biogeochemical cycle of methane in antarctic sediments.</title>
        <authorList>
            <person name="Roldan D.M."/>
            <person name="Menes R.J."/>
        </authorList>
    </citation>
    <scope>NUCLEOTIDE SEQUENCE [LARGE SCALE GENOMIC DNA]</scope>
    <source>
        <strain evidence="14">K-2018 MAG008</strain>
    </source>
</reference>
<comment type="subcellular location">
    <subcellularLocation>
        <location evidence="1">Cell membrane</location>
        <topology evidence="1">Multi-pass membrane protein</topology>
    </subcellularLocation>
</comment>
<accession>A0AA43Q4T4</accession>
<dbReference type="SUPFAM" id="SSF82689">
    <property type="entry name" value="Mechanosensitive channel protein MscS (YggB), C-terminal domain"/>
    <property type="match status" value="1"/>
</dbReference>
<feature type="transmembrane region" description="Helical" evidence="8">
    <location>
        <begin position="650"/>
        <end position="671"/>
    </location>
</feature>
<feature type="transmembrane region" description="Helical" evidence="8">
    <location>
        <begin position="610"/>
        <end position="630"/>
    </location>
</feature>
<feature type="coiled-coil region" evidence="7">
    <location>
        <begin position="136"/>
        <end position="170"/>
    </location>
</feature>
<dbReference type="Pfam" id="PF12795">
    <property type="entry name" value="MscS_porin"/>
    <property type="match status" value="1"/>
</dbReference>
<dbReference type="InterPro" id="IPR052702">
    <property type="entry name" value="MscS-like_channel"/>
</dbReference>
<dbReference type="InterPro" id="IPR006685">
    <property type="entry name" value="MscS_channel_2nd"/>
</dbReference>
<evidence type="ECO:0000259" key="10">
    <source>
        <dbReference type="Pfam" id="PF12794"/>
    </source>
</evidence>
<keyword evidence="5 8" id="KW-1133">Transmembrane helix</keyword>
<keyword evidence="3" id="KW-1003">Cell membrane</keyword>
<dbReference type="Pfam" id="PF21088">
    <property type="entry name" value="MS_channel_1st"/>
    <property type="match status" value="1"/>
</dbReference>
<dbReference type="Gene3D" id="2.30.30.60">
    <property type="match status" value="1"/>
</dbReference>
<keyword evidence="6 8" id="KW-0472">Membrane</keyword>
<evidence type="ECO:0000259" key="13">
    <source>
        <dbReference type="Pfam" id="PF21088"/>
    </source>
</evidence>
<feature type="domain" description="Mechanosensitive ion channel MscS porin" evidence="11">
    <location>
        <begin position="57"/>
        <end position="295"/>
    </location>
</feature>
<dbReference type="GO" id="GO:0008381">
    <property type="term" value="F:mechanosensitive monoatomic ion channel activity"/>
    <property type="evidence" value="ECO:0007669"/>
    <property type="project" value="UniProtKB-ARBA"/>
</dbReference>
<gene>
    <name evidence="14" type="ORF">PSU93_11440</name>
</gene>
<feature type="domain" description="Mechanosensitive ion channel MscS" evidence="9">
    <location>
        <begin position="964"/>
        <end position="1029"/>
    </location>
</feature>
<dbReference type="InterPro" id="IPR010920">
    <property type="entry name" value="LSM_dom_sf"/>
</dbReference>
<keyword evidence="15" id="KW-1185">Reference proteome</keyword>
<evidence type="ECO:0000256" key="4">
    <source>
        <dbReference type="ARBA" id="ARBA00022692"/>
    </source>
</evidence>
<evidence type="ECO:0000256" key="3">
    <source>
        <dbReference type="ARBA" id="ARBA00022475"/>
    </source>
</evidence>
<feature type="transmembrane region" description="Helical" evidence="8">
    <location>
        <begin position="721"/>
        <end position="743"/>
    </location>
</feature>
<proteinExistence type="inferred from homology"/>
<comment type="similarity">
    <text evidence="2">Belongs to the MscS (TC 1.A.23) family.</text>
</comment>
<feature type="domain" description="Mechanosensitive ion channel MscS C-terminal" evidence="12">
    <location>
        <begin position="1038"/>
        <end position="1120"/>
    </location>
</feature>
<dbReference type="Gene3D" id="3.30.70.100">
    <property type="match status" value="1"/>
</dbReference>
<feature type="transmembrane region" description="Helical" evidence="8">
    <location>
        <begin position="948"/>
        <end position="976"/>
    </location>
</feature>
<dbReference type="Pfam" id="PF21082">
    <property type="entry name" value="MS_channel_3rd"/>
    <property type="match status" value="1"/>
</dbReference>
<dbReference type="EMBL" id="JAQSDF010000041">
    <property type="protein sequence ID" value="MDI1231753.1"/>
    <property type="molecule type" value="Genomic_DNA"/>
</dbReference>
<feature type="transmembrane region" description="Helical" evidence="8">
    <location>
        <begin position="569"/>
        <end position="590"/>
    </location>
</feature>
<dbReference type="InterPro" id="IPR025692">
    <property type="entry name" value="MscS_IM_dom1"/>
</dbReference>
<dbReference type="Proteomes" id="UP001160519">
    <property type="component" value="Unassembled WGS sequence"/>
</dbReference>
<sequence>MKIINFSITRSKIHSLLFFLFIITVSLTGAWTKATAADAGQKSATFEINKDTLKARIDAINSREGIDEATKSKLLFIYQTAEDNLANIEKFTEQAMEFKTAIKQAPEQTKKLQKEIEHVLLKVSKQKPEDFSRIPVEELEQRLIIEKGKISNLDEQLKKFENELTVQNNRPQLIREEILAAQQSLAAAQKKLGIPANKADAKLEVEARQVELKTLVDARTTELKMLDVEAISNPVRVELLKTQSQLLDMQKTALAPIVAAIESLTFELRQQEAKQIQDALSQAEKAVSDKHVLIQESTRDNIQYSRDLQDITAKIEQYSEQKTKVEAQASEIEVDFKSAEKKISLAGLSPALGKILREQRRNLPVQDEFEQQSQTIQSETALTSLAQFKVEDKLKRLMDIDADLKDMMSLQVDQTLPVEQRMMIQAELRVLLNNQKELLNKLSVAYGTYLRTLGDFDFARQQMITQAGKFAIYLDERLLWVPSSEPISLGYITDLYHSTQWLLSPFNWMAVIKDSFKLTFQHLFLIFVAVVFFIGLLLSKNWAKLKLAAISGKVEKIYTDNFYYTLKALFYNLILVLPLPLLFNYVGWFLSRDVQVDDFTKSVGDGLQGAALTMFFLQFFYRLFAVDGIARKHFQWQEASVSLLRMQIAWIRFIAVPGMFIISGTSASKFSVHSDSIGRLALIIIMIAMAIFAGRVLKPSTGLVKDYINNNSEGWTAKLRYAWYFAVISIPLVIIGFAVAGYYLSALELQQKLIITLRLIFLSIIIHAMVVRWLTLINRQLAIANARQKRKTAVIVEKQLAGSEDPVLPVDEQQIDIPKINAQTIKLLNVFIGFTLVIGFGMIWKNILPAFSFLEQIVLWQHLVNVDNQESYQPITLINLLLAGLYIFIIVVSIRNFPGVMELLVFRRLSIEAGGRYAVNQLAKYVLFSIGFISVANELGGSWSQVQWLVAALSLGLGFGLQEIFANMVSGIILLFERPIRVGDTVTIGDVSGKVSRIRMRATTLIDWDQKELIVPNKTFITSQLVNWTLSDATTRLVIPIGIAYGSDVELAHKVMIDTVKAMPLVLAEPEPSVLFVGFGDSSLNFSIRLFVSELANRLPTTHDLHFRLEKAFREHKIVIPFPQRDIHIRSVMHENGEINHDVQQIVGG</sequence>
<dbReference type="Pfam" id="PF12794">
    <property type="entry name" value="MscS_TM"/>
    <property type="match status" value="1"/>
</dbReference>
<evidence type="ECO:0000313" key="14">
    <source>
        <dbReference type="EMBL" id="MDI1231753.1"/>
    </source>
</evidence>
<dbReference type="PANTHER" id="PTHR30347">
    <property type="entry name" value="POTASSIUM CHANNEL RELATED"/>
    <property type="match status" value="1"/>
</dbReference>
<name>A0AA43Q4T4_9GAMM</name>
<evidence type="ECO:0000256" key="2">
    <source>
        <dbReference type="ARBA" id="ARBA00008017"/>
    </source>
</evidence>
<dbReference type="GO" id="GO:0005886">
    <property type="term" value="C:plasma membrane"/>
    <property type="evidence" value="ECO:0007669"/>
    <property type="project" value="UniProtKB-SubCell"/>
</dbReference>
<dbReference type="InterPro" id="IPR011066">
    <property type="entry name" value="MscS_channel_C_sf"/>
</dbReference>
<evidence type="ECO:0000259" key="11">
    <source>
        <dbReference type="Pfam" id="PF12795"/>
    </source>
</evidence>
<evidence type="ECO:0000256" key="8">
    <source>
        <dbReference type="SAM" id="Phobius"/>
    </source>
</evidence>
<evidence type="ECO:0000313" key="15">
    <source>
        <dbReference type="Proteomes" id="UP001160519"/>
    </source>
</evidence>
<dbReference type="AlphaFoldDB" id="A0AA43Q4T4"/>
<feature type="transmembrane region" description="Helical" evidence="8">
    <location>
        <begin position="917"/>
        <end position="936"/>
    </location>
</feature>
<feature type="transmembrane region" description="Helical" evidence="8">
    <location>
        <begin position="755"/>
        <end position="774"/>
    </location>
</feature>
<evidence type="ECO:0000256" key="1">
    <source>
        <dbReference type="ARBA" id="ARBA00004651"/>
    </source>
</evidence>
<dbReference type="PANTHER" id="PTHR30347:SF1">
    <property type="entry name" value="MECHANOSENSITIVE CHANNEL MSCK"/>
    <property type="match status" value="1"/>
</dbReference>
<dbReference type="Pfam" id="PF00924">
    <property type="entry name" value="MS_channel_2nd"/>
    <property type="match status" value="1"/>
</dbReference>
<dbReference type="InterPro" id="IPR011014">
    <property type="entry name" value="MscS_channel_TM-2"/>
</dbReference>
<keyword evidence="4 8" id="KW-0812">Transmembrane</keyword>
<evidence type="ECO:0000256" key="7">
    <source>
        <dbReference type="SAM" id="Coils"/>
    </source>
</evidence>
<feature type="domain" description="Mechanosensitive ion channel inner membrane" evidence="10">
    <location>
        <begin position="524"/>
        <end position="860"/>
    </location>
</feature>
<feature type="transmembrane region" description="Helical" evidence="8">
    <location>
        <begin position="677"/>
        <end position="697"/>
    </location>
</feature>
<dbReference type="SUPFAM" id="SSF82861">
    <property type="entry name" value="Mechanosensitive channel protein MscS (YggB), transmembrane region"/>
    <property type="match status" value="1"/>
</dbReference>
<organism evidence="14 15">
    <name type="scientific">Candidatus Methylobacter titanis</name>
    <dbReference type="NCBI Taxonomy" id="3053457"/>
    <lineage>
        <taxon>Bacteria</taxon>
        <taxon>Pseudomonadati</taxon>
        <taxon>Pseudomonadota</taxon>
        <taxon>Gammaproteobacteria</taxon>
        <taxon>Methylococcales</taxon>
        <taxon>Methylococcaceae</taxon>
        <taxon>Methylobacter</taxon>
    </lineage>
</organism>
<protein>
    <submittedName>
        <fullName evidence="14">Mechanosensitive ion channel</fullName>
    </submittedName>
</protein>
<feature type="transmembrane region" description="Helical" evidence="8">
    <location>
        <begin position="520"/>
        <end position="538"/>
    </location>
</feature>
<keyword evidence="7" id="KW-0175">Coiled coil</keyword>
<dbReference type="SUPFAM" id="SSF50182">
    <property type="entry name" value="Sm-like ribonucleoproteins"/>
    <property type="match status" value="1"/>
</dbReference>
<feature type="transmembrane region" description="Helical" evidence="8">
    <location>
        <begin position="827"/>
        <end position="844"/>
    </location>
</feature>
<dbReference type="Gene3D" id="1.10.287.1260">
    <property type="match status" value="1"/>
</dbReference>
<dbReference type="InterPro" id="IPR024393">
    <property type="entry name" value="MscS_porin"/>
</dbReference>
<evidence type="ECO:0000256" key="6">
    <source>
        <dbReference type="ARBA" id="ARBA00023136"/>
    </source>
</evidence>
<evidence type="ECO:0000256" key="5">
    <source>
        <dbReference type="ARBA" id="ARBA00022989"/>
    </source>
</evidence>
<evidence type="ECO:0000259" key="12">
    <source>
        <dbReference type="Pfam" id="PF21082"/>
    </source>
</evidence>
<dbReference type="InterPro" id="IPR023408">
    <property type="entry name" value="MscS_beta-dom_sf"/>
</dbReference>
<evidence type="ECO:0000259" key="9">
    <source>
        <dbReference type="Pfam" id="PF00924"/>
    </source>
</evidence>
<dbReference type="InterPro" id="IPR049142">
    <property type="entry name" value="MS_channel_1st"/>
</dbReference>